<dbReference type="AlphaFoldDB" id="A0A7W7XYP6"/>
<name>A0A7W7XYP6_9GAMM</name>
<proteinExistence type="predicted"/>
<comment type="caution">
    <text evidence="2">The sequence shown here is derived from an EMBL/GenBank/DDBJ whole genome shotgun (WGS) entry which is preliminary data.</text>
</comment>
<evidence type="ECO:0000313" key="2">
    <source>
        <dbReference type="EMBL" id="MBB5014879.1"/>
    </source>
</evidence>
<dbReference type="RefSeq" id="WP_183947455.1">
    <property type="nucleotide sequence ID" value="NZ_JACHHX010000004.1"/>
</dbReference>
<dbReference type="SUPFAM" id="SSF55826">
    <property type="entry name" value="YbaK/ProRS associated domain"/>
    <property type="match status" value="1"/>
</dbReference>
<dbReference type="PANTHER" id="PTHR30411:SF1">
    <property type="entry name" value="CYTOPLASMIC PROTEIN"/>
    <property type="match status" value="1"/>
</dbReference>
<dbReference type="Proteomes" id="UP000519004">
    <property type="component" value="Unassembled WGS sequence"/>
</dbReference>
<reference evidence="2 3" key="1">
    <citation type="submission" date="2020-08" db="EMBL/GenBank/DDBJ databases">
        <title>Genomic Encyclopedia of Type Strains, Phase IV (KMG-IV): sequencing the most valuable type-strain genomes for metagenomic binning, comparative biology and taxonomic classification.</title>
        <authorList>
            <person name="Goeker M."/>
        </authorList>
    </citation>
    <scope>NUCLEOTIDE SEQUENCE [LARGE SCALE GENOMIC DNA]</scope>
    <source>
        <strain evidence="2 3">DSM 25897</strain>
    </source>
</reference>
<dbReference type="CDD" id="cd04333">
    <property type="entry name" value="ProX_deacylase"/>
    <property type="match status" value="1"/>
</dbReference>
<gene>
    <name evidence="2" type="ORF">HNQ58_000756</name>
</gene>
<dbReference type="InterPro" id="IPR007214">
    <property type="entry name" value="YbaK/aa-tRNA-synth-assoc-dom"/>
</dbReference>
<evidence type="ECO:0000313" key="3">
    <source>
        <dbReference type="Proteomes" id="UP000519004"/>
    </source>
</evidence>
<organism evidence="2 3">
    <name type="scientific">Rehaibacterium terrae</name>
    <dbReference type="NCBI Taxonomy" id="1341696"/>
    <lineage>
        <taxon>Bacteria</taxon>
        <taxon>Pseudomonadati</taxon>
        <taxon>Pseudomonadota</taxon>
        <taxon>Gammaproteobacteria</taxon>
        <taxon>Lysobacterales</taxon>
        <taxon>Lysobacteraceae</taxon>
        <taxon>Rehaibacterium</taxon>
    </lineage>
</organism>
<dbReference type="InterPro" id="IPR036754">
    <property type="entry name" value="YbaK/aa-tRNA-synt-asso_dom_sf"/>
</dbReference>
<dbReference type="Pfam" id="PF04073">
    <property type="entry name" value="tRNA_edit"/>
    <property type="match status" value="1"/>
</dbReference>
<keyword evidence="3" id="KW-1185">Reference proteome</keyword>
<dbReference type="EMBL" id="JACHHX010000004">
    <property type="protein sequence ID" value="MBB5014879.1"/>
    <property type="molecule type" value="Genomic_DNA"/>
</dbReference>
<evidence type="ECO:0000259" key="1">
    <source>
        <dbReference type="Pfam" id="PF04073"/>
    </source>
</evidence>
<sequence>MNDTLPKSARKVQAALEAAGLAAQVTELPQSTRTAVDAANALGCTVAQIAKSLVFRCASDGSAVLVIASGPNRVDEGLIAARLGSAIGKADADFVRAATGFAIGGVPPLGHPAPLRTLIDADLLAFERVWAAAGTPNAVFPLDPRELVRITGGEVATVTAKTDG</sequence>
<accession>A0A7W7XYP6</accession>
<dbReference type="Gene3D" id="3.90.960.10">
    <property type="entry name" value="YbaK/aminoacyl-tRNA synthetase-associated domain"/>
    <property type="match status" value="1"/>
</dbReference>
<dbReference type="GO" id="GO:0002161">
    <property type="term" value="F:aminoacyl-tRNA deacylase activity"/>
    <property type="evidence" value="ECO:0007669"/>
    <property type="project" value="InterPro"/>
</dbReference>
<protein>
    <submittedName>
        <fullName evidence="2">Prolyl-tRNA editing enzyme YbaK/EbsC (Cys-tRNA(Pro) deacylase)</fullName>
    </submittedName>
</protein>
<feature type="domain" description="YbaK/aminoacyl-tRNA synthetase-associated" evidence="1">
    <location>
        <begin position="31"/>
        <end position="149"/>
    </location>
</feature>
<dbReference type="PANTHER" id="PTHR30411">
    <property type="entry name" value="CYTOPLASMIC PROTEIN"/>
    <property type="match status" value="1"/>
</dbReference>